<dbReference type="Proteomes" id="UP000216725">
    <property type="component" value="Unassembled WGS sequence"/>
</dbReference>
<proteinExistence type="inferred from homology"/>
<sequence length="362" mass="38040">MAYDGGVKLLTRGQIDARIEDLVARYCAVPDADGAQAVVSLVAAQAVASSKGGKRLRALLELGAFAAAAPEDADPTPAADVACAIEIFQTAALVHDDIIDDSDLRRGAPSAHRALSDALRSRSRGDGLGLMLGDLLATASVHVLHDAARTLPHGDAIDSVFLAMQREVEVGQIMDVAIETLPLDDDRTLLDTVLRTDRSKTASYTTIAPLELGLLCAGTDPRAAHEAAVRIGEPLGVAFQINDDLIDVTGTTATTGKPVGGDIREGKRTVLLADTLSHLSGAERESLIEAYGAPDESARDTQAIIGLFRSSGAIDDSRRRIAGLWTAAETALDEQSRLLGLDADRARVLRDHCAAMLPGFAL</sequence>
<dbReference type="GO" id="GO:0008299">
    <property type="term" value="P:isoprenoid biosynthetic process"/>
    <property type="evidence" value="ECO:0007669"/>
    <property type="project" value="InterPro"/>
</dbReference>
<gene>
    <name evidence="7" type="ORF">PSRA_0121</name>
</gene>
<keyword evidence="4" id="KW-0479">Metal-binding</keyword>
<evidence type="ECO:0000256" key="4">
    <source>
        <dbReference type="ARBA" id="ARBA00022723"/>
    </source>
</evidence>
<dbReference type="PROSITE" id="PS00723">
    <property type="entry name" value="POLYPRENYL_SYNTHASE_1"/>
    <property type="match status" value="1"/>
</dbReference>
<keyword evidence="8" id="KW-1185">Reference proteome</keyword>
<dbReference type="EMBL" id="MWWR01000002">
    <property type="protein sequence ID" value="OZG53314.1"/>
    <property type="molecule type" value="Genomic_DNA"/>
</dbReference>
<dbReference type="PANTHER" id="PTHR12001">
    <property type="entry name" value="GERANYLGERANYL PYROPHOSPHATE SYNTHASE"/>
    <property type="match status" value="1"/>
</dbReference>
<protein>
    <submittedName>
        <fullName evidence="7">Serralysin</fullName>
    </submittedName>
</protein>
<dbReference type="InterPro" id="IPR000092">
    <property type="entry name" value="Polyprenyl_synt"/>
</dbReference>
<dbReference type="GO" id="GO:0004659">
    <property type="term" value="F:prenyltransferase activity"/>
    <property type="evidence" value="ECO:0007669"/>
    <property type="project" value="InterPro"/>
</dbReference>
<evidence type="ECO:0000256" key="3">
    <source>
        <dbReference type="ARBA" id="ARBA00022679"/>
    </source>
</evidence>
<dbReference type="GO" id="GO:0046872">
    <property type="term" value="F:metal ion binding"/>
    <property type="evidence" value="ECO:0007669"/>
    <property type="project" value="UniProtKB-KW"/>
</dbReference>
<evidence type="ECO:0000256" key="5">
    <source>
        <dbReference type="ARBA" id="ARBA00022842"/>
    </source>
</evidence>
<dbReference type="Pfam" id="PF00348">
    <property type="entry name" value="polyprenyl_synt"/>
    <property type="match status" value="1"/>
</dbReference>
<comment type="caution">
    <text evidence="7">The sequence shown here is derived from an EMBL/GenBank/DDBJ whole genome shotgun (WGS) entry which is preliminary data.</text>
</comment>
<dbReference type="InterPro" id="IPR008949">
    <property type="entry name" value="Isoprenoid_synthase_dom_sf"/>
</dbReference>
<name>A0A261F2H4_9BIFI</name>
<evidence type="ECO:0000313" key="7">
    <source>
        <dbReference type="EMBL" id="OZG53314.1"/>
    </source>
</evidence>
<dbReference type="SUPFAM" id="SSF48576">
    <property type="entry name" value="Terpenoid synthases"/>
    <property type="match status" value="1"/>
</dbReference>
<evidence type="ECO:0000256" key="1">
    <source>
        <dbReference type="ARBA" id="ARBA00001946"/>
    </source>
</evidence>
<dbReference type="PROSITE" id="PS00444">
    <property type="entry name" value="POLYPRENYL_SYNTHASE_2"/>
    <property type="match status" value="1"/>
</dbReference>
<dbReference type="SFLD" id="SFLDS00005">
    <property type="entry name" value="Isoprenoid_Synthase_Type_I"/>
    <property type="match status" value="1"/>
</dbReference>
<evidence type="ECO:0000256" key="6">
    <source>
        <dbReference type="RuleBase" id="RU004466"/>
    </source>
</evidence>
<dbReference type="AlphaFoldDB" id="A0A261F2H4"/>
<evidence type="ECO:0000313" key="8">
    <source>
        <dbReference type="Proteomes" id="UP000216725"/>
    </source>
</evidence>
<comment type="cofactor">
    <cofactor evidence="1">
        <name>Mg(2+)</name>
        <dbReference type="ChEBI" id="CHEBI:18420"/>
    </cofactor>
</comment>
<organism evidence="7 8">
    <name type="scientific">Pseudoscardovia radai</name>
    <dbReference type="NCBI Taxonomy" id="987066"/>
    <lineage>
        <taxon>Bacteria</taxon>
        <taxon>Bacillati</taxon>
        <taxon>Actinomycetota</taxon>
        <taxon>Actinomycetes</taxon>
        <taxon>Bifidobacteriales</taxon>
        <taxon>Bifidobacteriaceae</taxon>
        <taxon>Pseudoscardovia</taxon>
    </lineage>
</organism>
<dbReference type="InterPro" id="IPR033749">
    <property type="entry name" value="Polyprenyl_synt_CS"/>
</dbReference>
<evidence type="ECO:0000256" key="2">
    <source>
        <dbReference type="ARBA" id="ARBA00006706"/>
    </source>
</evidence>
<dbReference type="PANTHER" id="PTHR12001:SF85">
    <property type="entry name" value="SHORT CHAIN ISOPRENYL DIPHOSPHATE SYNTHASE"/>
    <property type="match status" value="1"/>
</dbReference>
<accession>A0A261F2H4</accession>
<keyword evidence="3 6" id="KW-0808">Transferase</keyword>
<reference evidence="7 8" key="1">
    <citation type="journal article" date="2017" name="BMC Genomics">
        <title>Comparative genomic and phylogenomic analyses of the Bifidobacteriaceae family.</title>
        <authorList>
            <person name="Lugli G.A."/>
            <person name="Milani C."/>
            <person name="Turroni F."/>
            <person name="Duranti S."/>
            <person name="Mancabelli L."/>
            <person name="Mangifesta M."/>
            <person name="Ferrario C."/>
            <person name="Modesto M."/>
            <person name="Mattarelli P."/>
            <person name="Jiri K."/>
            <person name="van Sinderen D."/>
            <person name="Ventura M."/>
        </authorList>
    </citation>
    <scope>NUCLEOTIDE SEQUENCE [LARGE SCALE GENOMIC DNA]</scope>
    <source>
        <strain evidence="7 8">DSM 24742</strain>
    </source>
</reference>
<dbReference type="Gene3D" id="1.10.600.10">
    <property type="entry name" value="Farnesyl Diphosphate Synthase"/>
    <property type="match status" value="1"/>
</dbReference>
<keyword evidence="5" id="KW-0460">Magnesium</keyword>
<comment type="similarity">
    <text evidence="2 6">Belongs to the FPP/GGPP synthase family.</text>
</comment>